<dbReference type="Pfam" id="PF00856">
    <property type="entry name" value="SET"/>
    <property type="match status" value="1"/>
</dbReference>
<proteinExistence type="predicted"/>
<name>A0A0G2Y5C7_MIMIV</name>
<dbReference type="PROSITE" id="PS50280">
    <property type="entry name" value="SET"/>
    <property type="match status" value="1"/>
</dbReference>
<evidence type="ECO:0000259" key="1">
    <source>
        <dbReference type="PROSITE" id="PS50280"/>
    </source>
</evidence>
<dbReference type="InterPro" id="IPR001214">
    <property type="entry name" value="SET_dom"/>
</dbReference>
<evidence type="ECO:0000313" key="3">
    <source>
        <dbReference type="Proteomes" id="UP000241474"/>
    </source>
</evidence>
<dbReference type="Proteomes" id="UP000241474">
    <property type="component" value="Segment"/>
</dbReference>
<protein>
    <submittedName>
        <fullName evidence="2">Putative SET domain-containing protein</fullName>
    </submittedName>
</protein>
<dbReference type="Gene3D" id="2.170.270.10">
    <property type="entry name" value="SET domain"/>
    <property type="match status" value="1"/>
</dbReference>
<accession>A0A0G2Y5C7</accession>
<dbReference type="SUPFAM" id="SSF82199">
    <property type="entry name" value="SET domain"/>
    <property type="match status" value="1"/>
</dbReference>
<organismHost>
    <name type="scientific">Acanthamoeba polyphaga</name>
    <name type="common">Amoeba</name>
    <dbReference type="NCBI Taxonomy" id="5757"/>
</organismHost>
<dbReference type="InterPro" id="IPR046341">
    <property type="entry name" value="SET_dom_sf"/>
</dbReference>
<sequence>MSIDSSTSANIETLPVYSDSSNEYIQVIYQNPNIYEHEENNFKSVFTKSEIKSGQLILLEHVLVNDSTNSYLIIENNEYLFDMSHPRTDKFSECSEENRRLQAIKKLSSNCFGIDGNKLLTCAIQKINHSCTPNCAVNISEKYNFGGTHIVFMELFSINNIPANTEITISYGPVTGHKRDFECLCGKSLEEREKIFSIVCGLSRKISQLNNDLIKKYIYVYTTSDLGKKIMLNHFLATKGIYINKDKIVAITESGAETINNLVYKYMKIKESDQINKKITSHKIKMFMTIIHACLFPEDSTDSSESVV</sequence>
<reference evidence="2 3" key="1">
    <citation type="submission" date="2014-10" db="EMBL/GenBank/DDBJ databases">
        <title>Pan-genome analysis of Brazilian lineage A amoebal mimiviruses.</title>
        <authorList>
            <person name="Assis F.L."/>
            <person name="Abrahao J.S."/>
            <person name="Kroon E.G."/>
            <person name="Dornas F.P."/>
            <person name="Andrade K.R."/>
            <person name="Borato P.V.M."/>
            <person name="Pilotto M.R."/>
            <person name="Benamar S."/>
            <person name="LaScola B."/>
            <person name="Colson P."/>
        </authorList>
    </citation>
    <scope>NUCLEOTIDE SEQUENCE [LARGE SCALE GENOMIC DNA]</scope>
    <source>
        <strain evidence="2 3">Oyster</strain>
    </source>
</reference>
<feature type="domain" description="SET" evidence="1">
    <location>
        <begin position="23"/>
        <end position="172"/>
    </location>
</feature>
<dbReference type="EMBL" id="KM982401">
    <property type="protein sequence ID" value="AKI78982.1"/>
    <property type="molecule type" value="Genomic_DNA"/>
</dbReference>
<organism evidence="2 3">
    <name type="scientific">Acanthamoeba polyphaga mimivirus</name>
    <name type="common">APMV</name>
    <dbReference type="NCBI Taxonomy" id="212035"/>
    <lineage>
        <taxon>Viruses</taxon>
        <taxon>Varidnaviria</taxon>
        <taxon>Bamfordvirae</taxon>
        <taxon>Nucleocytoviricota</taxon>
        <taxon>Megaviricetes</taxon>
        <taxon>Imitervirales</taxon>
        <taxon>Mimiviridae</taxon>
        <taxon>Megamimivirinae</taxon>
        <taxon>Mimivirus</taxon>
        <taxon>Mimivirus bradfordmassiliense</taxon>
    </lineage>
</organism>
<evidence type="ECO:0000313" key="2">
    <source>
        <dbReference type="EMBL" id="AKI78982.1"/>
    </source>
</evidence>